<dbReference type="SUPFAM" id="SSF102735">
    <property type="entry name" value="Trigger factor ribosome-binding domain"/>
    <property type="match status" value="1"/>
</dbReference>
<dbReference type="SUPFAM" id="SSF109998">
    <property type="entry name" value="Triger factor/SurA peptide-binding domain-like"/>
    <property type="match status" value="1"/>
</dbReference>
<protein>
    <recommendedName>
        <fullName evidence="4 11">Trigger factor</fullName>
        <shortName evidence="11">TF</shortName>
        <ecNumber evidence="3 11">5.2.1.8</ecNumber>
    </recommendedName>
    <alternativeName>
        <fullName evidence="10 11">PPIase</fullName>
    </alternativeName>
</protein>
<dbReference type="InterPro" id="IPR005215">
    <property type="entry name" value="Trig_fac"/>
</dbReference>
<keyword evidence="16" id="KW-1185">Reference proteome</keyword>
<reference evidence="15" key="1">
    <citation type="submission" date="2024-04" db="EMBL/GenBank/DDBJ databases">
        <authorList>
            <person name="Manzano-Marin A."/>
            <person name="Manzano-Marin A."/>
            <person name="Alejandro Manzano Marin A."/>
        </authorList>
    </citation>
    <scope>NUCLEOTIDE SEQUENCE [LARGE SCALE GENOMIC DNA]</scope>
    <source>
        <strain evidence="15">TABTEA</strain>
    </source>
</reference>
<evidence type="ECO:0000259" key="14">
    <source>
        <dbReference type="PROSITE" id="PS50059"/>
    </source>
</evidence>
<evidence type="ECO:0000256" key="1">
    <source>
        <dbReference type="ARBA" id="ARBA00000971"/>
    </source>
</evidence>
<dbReference type="GO" id="GO:0003755">
    <property type="term" value="F:peptidyl-prolyl cis-trans isomerase activity"/>
    <property type="evidence" value="ECO:0007669"/>
    <property type="project" value="UniProtKB-EC"/>
</dbReference>
<dbReference type="NCBIfam" id="TIGR00115">
    <property type="entry name" value="tig"/>
    <property type="match status" value="1"/>
</dbReference>
<organism evidence="15 16">
    <name type="scientific">Candidatus Providencia siddallii</name>
    <dbReference type="NCBI Taxonomy" id="1715285"/>
    <lineage>
        <taxon>Bacteria</taxon>
        <taxon>Pseudomonadati</taxon>
        <taxon>Pseudomonadota</taxon>
        <taxon>Gammaproteobacteria</taxon>
        <taxon>Enterobacterales</taxon>
        <taxon>Morganellaceae</taxon>
        <taxon>Providencia</taxon>
    </lineage>
</organism>
<dbReference type="PIRSF" id="PIRSF003095">
    <property type="entry name" value="Trigger_factor"/>
    <property type="match status" value="1"/>
</dbReference>
<evidence type="ECO:0000256" key="11">
    <source>
        <dbReference type="HAMAP-Rule" id="MF_00303"/>
    </source>
</evidence>
<evidence type="ECO:0000313" key="16">
    <source>
        <dbReference type="Proteomes" id="UP001497533"/>
    </source>
</evidence>
<dbReference type="SUPFAM" id="SSF54534">
    <property type="entry name" value="FKBP-like"/>
    <property type="match status" value="1"/>
</dbReference>
<comment type="catalytic activity">
    <reaction evidence="1 11 12">
        <text>[protein]-peptidylproline (omega=180) = [protein]-peptidylproline (omega=0)</text>
        <dbReference type="Rhea" id="RHEA:16237"/>
        <dbReference type="Rhea" id="RHEA-COMP:10747"/>
        <dbReference type="Rhea" id="RHEA-COMP:10748"/>
        <dbReference type="ChEBI" id="CHEBI:83833"/>
        <dbReference type="ChEBI" id="CHEBI:83834"/>
        <dbReference type="EC" id="5.2.1.8"/>
    </reaction>
</comment>
<dbReference type="InterPro" id="IPR008880">
    <property type="entry name" value="Trigger_fac_C"/>
</dbReference>
<comment type="subcellular location">
    <subcellularLocation>
        <location evidence="11">Cytoplasm</location>
    </subcellularLocation>
    <text evidence="11">About half TF is bound to the ribosome near the polypeptide exit tunnel while the other half is free in the cytoplasm.</text>
</comment>
<dbReference type="InterPro" id="IPR036611">
    <property type="entry name" value="Trigger_fac_ribosome-bd_sf"/>
</dbReference>
<evidence type="ECO:0000256" key="12">
    <source>
        <dbReference type="PROSITE-ProRule" id="PRU00277"/>
    </source>
</evidence>
<feature type="domain" description="PPIase FKBP-type" evidence="14">
    <location>
        <begin position="160"/>
        <end position="245"/>
    </location>
</feature>
<dbReference type="Pfam" id="PF05697">
    <property type="entry name" value="Trigger_N"/>
    <property type="match status" value="1"/>
</dbReference>
<comment type="similarity">
    <text evidence="2 11 13">Belongs to the FKBP-type PPIase family. Tig subfamily.</text>
</comment>
<keyword evidence="7 11" id="KW-0143">Chaperone</keyword>
<evidence type="ECO:0000313" key="15">
    <source>
        <dbReference type="EMBL" id="CAL1329323.1"/>
    </source>
</evidence>
<evidence type="ECO:0000256" key="13">
    <source>
        <dbReference type="RuleBase" id="RU003914"/>
    </source>
</evidence>
<evidence type="ECO:0000256" key="2">
    <source>
        <dbReference type="ARBA" id="ARBA00005464"/>
    </source>
</evidence>
<dbReference type="Pfam" id="PF05698">
    <property type="entry name" value="Trigger_C"/>
    <property type="match status" value="1"/>
</dbReference>
<dbReference type="Gene3D" id="3.10.50.40">
    <property type="match status" value="1"/>
</dbReference>
<dbReference type="EC" id="5.2.1.8" evidence="3 11"/>
<keyword evidence="11" id="KW-0963">Cytoplasm</keyword>
<comment type="domain">
    <text evidence="11">Consists of 3 domains; the N-terminus binds the ribosome, the middle domain has PPIase activity, while the C-terminus has intrinsic chaperone activity on its own.</text>
</comment>
<name>A0ABM9NPD6_9GAMM</name>
<dbReference type="InterPro" id="IPR037041">
    <property type="entry name" value="Trigger_fac_C_sf"/>
</dbReference>
<gene>
    <name evidence="11 15" type="primary">tig</name>
    <name evidence="15" type="ORF">PRHACTZTBTEA_404</name>
</gene>
<evidence type="ECO:0000256" key="8">
    <source>
        <dbReference type="ARBA" id="ARBA00023235"/>
    </source>
</evidence>
<keyword evidence="8 11" id="KW-0413">Isomerase</keyword>
<dbReference type="PROSITE" id="PS50059">
    <property type="entry name" value="FKBP_PPIASE"/>
    <property type="match status" value="1"/>
</dbReference>
<comment type="function">
    <text evidence="11">Involved in protein export. Acts as a chaperone by maintaining the newly synthesized protein in an open conformation. Functions as a peptidyl-prolyl cis-trans isomerase.</text>
</comment>
<keyword evidence="5 11" id="KW-0132">Cell division</keyword>
<dbReference type="Gene3D" id="1.10.3120.10">
    <property type="entry name" value="Trigger factor, C-terminal domain"/>
    <property type="match status" value="1"/>
</dbReference>
<sequence>MQVSIDVINGLKRSITITIPSLEIKKKINNELLFIAKKVQINGFRKGKAPINIVKQLYKKNITQDVLVNVMQQNFFKIVFEQKIKISNDPSYHLIEFDKNKDLIYSAEFEIFPEIKLKGIEKFEIKKYVISINNEDLSIVLEKLYMNQAKWKNVKKASFCSRITIDYVGYIDDKEFSCNSAKDFVLIIGIGKMLLDFEKSIIGRKVGEKFDIKIKIPKDYHIKDIKGKNIKYSITLKKIEQCDIPNFTEDFIKKFGVTDNSLDSLKFKLRLNIEHELEELIYKSIKKQILSILNKINKFSFSSFLIKQEIDNFLNKNFFINKNKQKIKNFSYKTLEKYIRQNVIDNFIIREIIDKNQLIVDEERVKTLINKNLFKNKDSKKLINNEKNIDNIRNLVLEKQAIESILSIVKINEIKINFDDFINKTNLFD</sequence>
<dbReference type="RefSeq" id="WP_341764793.1">
    <property type="nucleotide sequence ID" value="NZ_OZ034688.1"/>
</dbReference>
<keyword evidence="9 11" id="KW-0131">Cell cycle</keyword>
<dbReference type="Gene3D" id="3.30.70.1050">
    <property type="entry name" value="Trigger factor ribosome-binding domain"/>
    <property type="match status" value="1"/>
</dbReference>
<accession>A0ABM9NPD6</accession>
<evidence type="ECO:0000256" key="9">
    <source>
        <dbReference type="ARBA" id="ARBA00023306"/>
    </source>
</evidence>
<evidence type="ECO:0000256" key="5">
    <source>
        <dbReference type="ARBA" id="ARBA00022618"/>
    </source>
</evidence>
<dbReference type="EMBL" id="OZ034688">
    <property type="protein sequence ID" value="CAL1329323.1"/>
    <property type="molecule type" value="Genomic_DNA"/>
</dbReference>
<proteinExistence type="inferred from homology"/>
<dbReference type="InterPro" id="IPR001179">
    <property type="entry name" value="PPIase_FKBP_dom"/>
</dbReference>
<evidence type="ECO:0000256" key="4">
    <source>
        <dbReference type="ARBA" id="ARBA00016902"/>
    </source>
</evidence>
<dbReference type="Proteomes" id="UP001497533">
    <property type="component" value="Chromosome"/>
</dbReference>
<dbReference type="Pfam" id="PF00254">
    <property type="entry name" value="FKBP_C"/>
    <property type="match status" value="1"/>
</dbReference>
<dbReference type="InterPro" id="IPR046357">
    <property type="entry name" value="PPIase_dom_sf"/>
</dbReference>
<keyword evidence="6 11" id="KW-0697">Rotamase</keyword>
<evidence type="ECO:0000256" key="3">
    <source>
        <dbReference type="ARBA" id="ARBA00013194"/>
    </source>
</evidence>
<dbReference type="InterPro" id="IPR008881">
    <property type="entry name" value="Trigger_fac_ribosome-bd_bac"/>
</dbReference>
<evidence type="ECO:0000256" key="10">
    <source>
        <dbReference type="ARBA" id="ARBA00029986"/>
    </source>
</evidence>
<dbReference type="InterPro" id="IPR027304">
    <property type="entry name" value="Trigger_fact/SurA_dom_sf"/>
</dbReference>
<dbReference type="HAMAP" id="MF_00303">
    <property type="entry name" value="Trigger_factor_Tig"/>
    <property type="match status" value="1"/>
</dbReference>
<evidence type="ECO:0000256" key="6">
    <source>
        <dbReference type="ARBA" id="ARBA00023110"/>
    </source>
</evidence>
<evidence type="ECO:0000256" key="7">
    <source>
        <dbReference type="ARBA" id="ARBA00023186"/>
    </source>
</evidence>